<evidence type="ECO:0000259" key="2">
    <source>
        <dbReference type="Pfam" id="PF00646"/>
    </source>
</evidence>
<name>A0A2P9D968_PLARE</name>
<sequence length="645" mass="77952">MGNTISERKQRQFVLYKDIKNKIKKRNHLDIKNNLYISNLHEKKLITYNDEIFELYETYEEDGQKKEYMSDTENKKNYDIKINFKNDKKKNISLNKCDNQYDKQYDKHYYEKDIYEYNEDNKMNTNNVKEKKNDKMFFEFDYGSFYNVEERSSTFEKDQKKPKYYSNIYEENKITKKYELDKDSLDIKKKHINNLNYENEKKTEKKNSKSTMLKKKKKNSKSDNVDINNMVQNKTVIYNDNEKKIYTINDKDYNKMDQLNMQKNNNDNNNNNNNNNNSNIITHNSSTYKSVHLRNISDYKCKIKCNNNIQNEHKHYIYNNEDTNNENKSVKKFFMLIKNNKNILQNILSFLNCSDLLNFQKTCSTTYICISDFLDYICLHIYSKFKNKYDNYFEPFNYFYKYEYLYTDNPSCRLDCILIAKMNKECVGYNNRFGYKYKYLYDKKKTSYYVYFNFNVLKCYNPRIIEIYKDISYNNGDDINVSHIVNNDVCSNDYICIPINLFNFIGTVAFDSIRFIQNKLSKYITYNNQLDDQLWYNKEEYKILRKENKLITPETFFPHLKHISTIYSGIDVTVMKSTYKAVEPGNLGKRSYSLWGNYFIIENKLDPVFIFLKREGLQHDYIYQNYYLRVGDSIVFYLIKGGNDI</sequence>
<feature type="domain" description="F-box" evidence="2">
    <location>
        <begin position="342"/>
        <end position="374"/>
    </location>
</feature>
<dbReference type="InterPro" id="IPR001810">
    <property type="entry name" value="F-box_dom"/>
</dbReference>
<dbReference type="VEuPathDB" id="PlasmoDB:PRG01_0619100"/>
<feature type="region of interest" description="Disordered" evidence="1">
    <location>
        <begin position="259"/>
        <end position="280"/>
    </location>
</feature>
<evidence type="ECO:0000313" key="4">
    <source>
        <dbReference type="Proteomes" id="UP000240500"/>
    </source>
</evidence>
<protein>
    <recommendedName>
        <fullName evidence="2">F-box domain-containing protein</fullName>
    </recommendedName>
</protein>
<evidence type="ECO:0000313" key="3">
    <source>
        <dbReference type="EMBL" id="SOV77538.1"/>
    </source>
</evidence>
<feature type="compositionally biased region" description="Low complexity" evidence="1">
    <location>
        <begin position="264"/>
        <end position="279"/>
    </location>
</feature>
<dbReference type="Proteomes" id="UP000240500">
    <property type="component" value="Chromosome 6"/>
</dbReference>
<dbReference type="EMBL" id="LT969569">
    <property type="protein sequence ID" value="SOV77538.1"/>
    <property type="molecule type" value="Genomic_DNA"/>
</dbReference>
<proteinExistence type="predicted"/>
<feature type="region of interest" description="Disordered" evidence="1">
    <location>
        <begin position="201"/>
        <end position="224"/>
    </location>
</feature>
<organism evidence="3 4">
    <name type="scientific">Plasmodium reichenowi</name>
    <dbReference type="NCBI Taxonomy" id="5854"/>
    <lineage>
        <taxon>Eukaryota</taxon>
        <taxon>Sar</taxon>
        <taxon>Alveolata</taxon>
        <taxon>Apicomplexa</taxon>
        <taxon>Aconoidasida</taxon>
        <taxon>Haemosporida</taxon>
        <taxon>Plasmodiidae</taxon>
        <taxon>Plasmodium</taxon>
        <taxon>Plasmodium (Laverania)</taxon>
    </lineage>
</organism>
<dbReference type="AlphaFoldDB" id="A0A2P9D968"/>
<accession>A0A2P9D968</accession>
<reference evidence="3 4" key="1">
    <citation type="submission" date="2016-09" db="EMBL/GenBank/DDBJ databases">
        <authorList>
            <consortium name="Pathogen Informatics"/>
        </authorList>
    </citation>
    <scope>NUCLEOTIDE SEQUENCE [LARGE SCALE GENOMIC DNA]</scope>
</reference>
<dbReference type="OrthoDB" id="407343at2759"/>
<gene>
    <name evidence="3" type="ORF">PRG01_0619100</name>
</gene>
<dbReference type="Pfam" id="PF00646">
    <property type="entry name" value="F-box"/>
    <property type="match status" value="1"/>
</dbReference>
<evidence type="ECO:0000256" key="1">
    <source>
        <dbReference type="SAM" id="MobiDB-lite"/>
    </source>
</evidence>
<dbReference type="VEuPathDB" id="PlasmoDB:PRCDC_0618100"/>